<dbReference type="OMA" id="PNTHTTR"/>
<dbReference type="Ensembl" id="ENSCABT00000017111.1">
    <property type="protein sequence ID" value="ENSCABP00000015585.1"/>
    <property type="gene ID" value="ENSCABG00000011646.1"/>
</dbReference>
<accession>A0A8C0H2K7</accession>
<dbReference type="GeneTree" id="ENSGT01100000266084"/>
<dbReference type="Proteomes" id="UP000694404">
    <property type="component" value="Unplaced"/>
</dbReference>
<proteinExistence type="predicted"/>
<evidence type="ECO:0000313" key="2">
    <source>
        <dbReference type="Proteomes" id="UP000694404"/>
    </source>
</evidence>
<dbReference type="AlphaFoldDB" id="A0A8C0H2K7"/>
<name>A0A8C0H2K7_CHEAB</name>
<protein>
    <submittedName>
        <fullName evidence="1">Uncharacterized protein</fullName>
    </submittedName>
</protein>
<organism evidence="1 2">
    <name type="scientific">Chelonoidis abingdonii</name>
    <name type="common">Abingdon island giant tortoise</name>
    <name type="synonym">Testudo abingdonii</name>
    <dbReference type="NCBI Taxonomy" id="106734"/>
    <lineage>
        <taxon>Eukaryota</taxon>
        <taxon>Metazoa</taxon>
        <taxon>Chordata</taxon>
        <taxon>Craniata</taxon>
        <taxon>Vertebrata</taxon>
        <taxon>Euteleostomi</taxon>
        <taxon>Archelosauria</taxon>
        <taxon>Testudinata</taxon>
        <taxon>Testudines</taxon>
        <taxon>Cryptodira</taxon>
        <taxon>Durocryptodira</taxon>
        <taxon>Testudinoidea</taxon>
        <taxon>Testudinidae</taxon>
        <taxon>Chelonoidis</taxon>
    </lineage>
</organism>
<sequence>MMKLRIITRHLPNRTNHYWNFSGNTLLTKHLTSVLISSPYHPRRTVRMAYPKYTCQRSLHLLHMYLPSHRSRTLLRSIHYHWPSSLYLILHNSPNPYTHSGDN</sequence>
<reference evidence="1" key="2">
    <citation type="submission" date="2025-09" db="UniProtKB">
        <authorList>
            <consortium name="Ensembl"/>
        </authorList>
    </citation>
    <scope>IDENTIFICATION</scope>
</reference>
<evidence type="ECO:0000313" key="1">
    <source>
        <dbReference type="Ensembl" id="ENSCABP00000015585.1"/>
    </source>
</evidence>
<reference evidence="1" key="1">
    <citation type="submission" date="2025-08" db="UniProtKB">
        <authorList>
            <consortium name="Ensembl"/>
        </authorList>
    </citation>
    <scope>IDENTIFICATION</scope>
</reference>
<keyword evidence="2" id="KW-1185">Reference proteome</keyword>